<name>A0A383BKW7_9ZZZZ</name>
<gene>
    <name evidence="16" type="ORF">METZ01_LOCUS473631</name>
</gene>
<dbReference type="EC" id="2.7.7.23" evidence="5"/>
<keyword evidence="10" id="KW-0460">Magnesium</keyword>
<keyword evidence="9" id="KW-0479">Metal-binding</keyword>
<keyword evidence="12" id="KW-0573">Peptidoglycan synthesis</keyword>
<dbReference type="GO" id="GO:0008360">
    <property type="term" value="P:regulation of cell shape"/>
    <property type="evidence" value="ECO:0007669"/>
    <property type="project" value="UniProtKB-KW"/>
</dbReference>
<dbReference type="Pfam" id="PF00132">
    <property type="entry name" value="Hexapep"/>
    <property type="match status" value="2"/>
</dbReference>
<dbReference type="GO" id="GO:0071555">
    <property type="term" value="P:cell wall organization"/>
    <property type="evidence" value="ECO:0007669"/>
    <property type="project" value="UniProtKB-KW"/>
</dbReference>
<keyword evidence="11" id="KW-0133">Cell shape</keyword>
<feature type="non-terminal residue" evidence="16">
    <location>
        <position position="141"/>
    </location>
</feature>
<dbReference type="AlphaFoldDB" id="A0A383BKW7"/>
<keyword evidence="6" id="KW-0963">Cytoplasm</keyword>
<organism evidence="16">
    <name type="scientific">marine metagenome</name>
    <dbReference type="NCBI Taxonomy" id="408172"/>
    <lineage>
        <taxon>unclassified sequences</taxon>
        <taxon>metagenomes</taxon>
        <taxon>ecological metagenomes</taxon>
    </lineage>
</organism>
<evidence type="ECO:0000256" key="15">
    <source>
        <dbReference type="ARBA" id="ARBA00048493"/>
    </source>
</evidence>
<keyword evidence="14" id="KW-0961">Cell wall biogenesis/degradation</keyword>
<accession>A0A383BKW7</accession>
<protein>
    <recommendedName>
        <fullName evidence="5">UDP-N-acetylglucosamine diphosphorylase</fullName>
        <ecNumber evidence="5">2.7.7.23</ecNumber>
    </recommendedName>
</protein>
<comment type="similarity">
    <text evidence="3">In the C-terminal section; belongs to the transferase hexapeptide repeat family.</text>
</comment>
<dbReference type="GO" id="GO:0046872">
    <property type="term" value="F:metal ion binding"/>
    <property type="evidence" value="ECO:0007669"/>
    <property type="project" value="UniProtKB-KW"/>
</dbReference>
<evidence type="ECO:0000256" key="6">
    <source>
        <dbReference type="ARBA" id="ARBA00022490"/>
    </source>
</evidence>
<keyword evidence="13" id="KW-0012">Acyltransferase</keyword>
<comment type="similarity">
    <text evidence="4">In the N-terminal section; belongs to the N-acetylglucosamine-1-phosphate uridyltransferase family.</text>
</comment>
<dbReference type="GO" id="GO:0009252">
    <property type="term" value="P:peptidoglycan biosynthetic process"/>
    <property type="evidence" value="ECO:0007669"/>
    <property type="project" value="UniProtKB-KW"/>
</dbReference>
<dbReference type="GO" id="GO:0016746">
    <property type="term" value="F:acyltransferase activity"/>
    <property type="evidence" value="ECO:0007669"/>
    <property type="project" value="UniProtKB-KW"/>
</dbReference>
<evidence type="ECO:0000256" key="2">
    <source>
        <dbReference type="ARBA" id="ARBA00004496"/>
    </source>
</evidence>
<evidence type="ECO:0000256" key="3">
    <source>
        <dbReference type="ARBA" id="ARBA00007707"/>
    </source>
</evidence>
<evidence type="ECO:0000256" key="8">
    <source>
        <dbReference type="ARBA" id="ARBA00022695"/>
    </source>
</evidence>
<dbReference type="EMBL" id="UINC01201437">
    <property type="protein sequence ID" value="SVE20777.1"/>
    <property type="molecule type" value="Genomic_DNA"/>
</dbReference>
<evidence type="ECO:0000256" key="10">
    <source>
        <dbReference type="ARBA" id="ARBA00022842"/>
    </source>
</evidence>
<evidence type="ECO:0000256" key="5">
    <source>
        <dbReference type="ARBA" id="ARBA00012457"/>
    </source>
</evidence>
<dbReference type="PANTHER" id="PTHR43584:SF3">
    <property type="entry name" value="BIFUNCTIONAL PROTEIN GLMU"/>
    <property type="match status" value="1"/>
</dbReference>
<evidence type="ECO:0000256" key="14">
    <source>
        <dbReference type="ARBA" id="ARBA00023316"/>
    </source>
</evidence>
<comment type="cofactor">
    <cofactor evidence="1">
        <name>Mg(2+)</name>
        <dbReference type="ChEBI" id="CHEBI:18420"/>
    </cofactor>
</comment>
<evidence type="ECO:0000313" key="16">
    <source>
        <dbReference type="EMBL" id="SVE20777.1"/>
    </source>
</evidence>
<keyword evidence="7" id="KW-0808">Transferase</keyword>
<dbReference type="InterPro" id="IPR011004">
    <property type="entry name" value="Trimer_LpxA-like_sf"/>
</dbReference>
<evidence type="ECO:0000256" key="4">
    <source>
        <dbReference type="ARBA" id="ARBA00007947"/>
    </source>
</evidence>
<evidence type="ECO:0000256" key="7">
    <source>
        <dbReference type="ARBA" id="ARBA00022679"/>
    </source>
</evidence>
<evidence type="ECO:0000256" key="13">
    <source>
        <dbReference type="ARBA" id="ARBA00023315"/>
    </source>
</evidence>
<dbReference type="Gene3D" id="2.160.10.10">
    <property type="entry name" value="Hexapeptide repeat proteins"/>
    <property type="match status" value="1"/>
</dbReference>
<evidence type="ECO:0000256" key="12">
    <source>
        <dbReference type="ARBA" id="ARBA00022984"/>
    </source>
</evidence>
<evidence type="ECO:0000256" key="11">
    <source>
        <dbReference type="ARBA" id="ARBA00022960"/>
    </source>
</evidence>
<evidence type="ECO:0000256" key="1">
    <source>
        <dbReference type="ARBA" id="ARBA00001946"/>
    </source>
</evidence>
<dbReference type="InterPro" id="IPR050065">
    <property type="entry name" value="GlmU-like"/>
</dbReference>
<comment type="catalytic activity">
    <reaction evidence="15">
        <text>N-acetyl-alpha-D-glucosamine 1-phosphate + UTP + H(+) = UDP-N-acetyl-alpha-D-glucosamine + diphosphate</text>
        <dbReference type="Rhea" id="RHEA:13509"/>
        <dbReference type="ChEBI" id="CHEBI:15378"/>
        <dbReference type="ChEBI" id="CHEBI:33019"/>
        <dbReference type="ChEBI" id="CHEBI:46398"/>
        <dbReference type="ChEBI" id="CHEBI:57705"/>
        <dbReference type="ChEBI" id="CHEBI:57776"/>
        <dbReference type="EC" id="2.7.7.23"/>
    </reaction>
</comment>
<proteinExistence type="inferred from homology"/>
<evidence type="ECO:0000256" key="9">
    <source>
        <dbReference type="ARBA" id="ARBA00022723"/>
    </source>
</evidence>
<dbReference type="SUPFAM" id="SSF51161">
    <property type="entry name" value="Trimeric LpxA-like enzymes"/>
    <property type="match status" value="1"/>
</dbReference>
<reference evidence="16" key="1">
    <citation type="submission" date="2018-05" db="EMBL/GenBank/DDBJ databases">
        <authorList>
            <person name="Lanie J.A."/>
            <person name="Ng W.-L."/>
            <person name="Kazmierczak K.M."/>
            <person name="Andrzejewski T.M."/>
            <person name="Davidsen T.M."/>
            <person name="Wayne K.J."/>
            <person name="Tettelin H."/>
            <person name="Glass J.I."/>
            <person name="Rusch D."/>
            <person name="Podicherti R."/>
            <person name="Tsui H.-C.T."/>
            <person name="Winkler M.E."/>
        </authorList>
    </citation>
    <scope>NUCLEOTIDE SEQUENCE</scope>
</reference>
<keyword evidence="8" id="KW-0548">Nucleotidyltransferase</keyword>
<dbReference type="GO" id="GO:0005737">
    <property type="term" value="C:cytoplasm"/>
    <property type="evidence" value="ECO:0007669"/>
    <property type="project" value="UniProtKB-SubCell"/>
</dbReference>
<comment type="subcellular location">
    <subcellularLocation>
        <location evidence="2">Cytoplasm</location>
    </subcellularLocation>
</comment>
<dbReference type="GO" id="GO:0003977">
    <property type="term" value="F:UDP-N-acetylglucosamine diphosphorylase activity"/>
    <property type="evidence" value="ECO:0007669"/>
    <property type="project" value="UniProtKB-EC"/>
</dbReference>
<dbReference type="InterPro" id="IPR001451">
    <property type="entry name" value="Hexapep"/>
</dbReference>
<dbReference type="PANTHER" id="PTHR43584">
    <property type="entry name" value="NUCLEOTIDYL TRANSFERASE"/>
    <property type="match status" value="1"/>
</dbReference>
<sequence>MKQINLQKIQNKLRNKFIKSGVKMIGPETIFFSEDTKIGKNVIIEPYVVIGRKVKIGNNVRIHSFCHLEDSKIENNVNLGPYARLRPGTVLHAGSRVGNFVEVKKSKIGKKSKINHLSYIGDTTIGNLVNVGAGTITCNYD</sequence>